<sequence>MQYQSSSFRTWHRWLSLIVGVQMVIWAVSGAYMVLFQLPFIHGVHLTQEADGEIQDNSLIERFPDIVQQYPEAEHMYLVNRLVQGEFRDLVQLETDGTSVLVDPHTRSQIEIGRDDIYQLALAYYAKGDPQISEVRYLKSEAPSELNERFLPIWQVNFDDVGNTSLYLHPQTGEMMVRRHDFWRGFDIMWMLHIMDYQDRVNITTWWLRAFIFATFAFVFTGTILLVQTIWMSRRQPG</sequence>
<reference evidence="2 3" key="1">
    <citation type="submission" date="2018-06" db="EMBL/GenBank/DDBJ databases">
        <title>Genomic Encyclopedia of Type Strains, Phase III (KMG-III): the genomes of soil and plant-associated and newly described type strains.</title>
        <authorList>
            <person name="Whitman W."/>
        </authorList>
    </citation>
    <scope>NUCLEOTIDE SEQUENCE [LARGE SCALE GENOMIC DNA]</scope>
    <source>
        <strain evidence="2 3">CGMCC 1.15366</strain>
    </source>
</reference>
<evidence type="ECO:0000256" key="1">
    <source>
        <dbReference type="SAM" id="Phobius"/>
    </source>
</evidence>
<dbReference type="Proteomes" id="UP000249203">
    <property type="component" value="Unassembled WGS sequence"/>
</dbReference>
<protein>
    <submittedName>
        <fullName evidence="2">PepSY-associated transmembrane protein</fullName>
    </submittedName>
</protein>
<accession>A0A327WLU6</accession>
<evidence type="ECO:0000313" key="3">
    <source>
        <dbReference type="Proteomes" id="UP000249203"/>
    </source>
</evidence>
<name>A0A327WLU6_9GAMM</name>
<dbReference type="EMBL" id="QLMD01000025">
    <property type="protein sequence ID" value="RAJ92909.1"/>
    <property type="molecule type" value="Genomic_DNA"/>
</dbReference>
<keyword evidence="1" id="KW-1133">Transmembrane helix</keyword>
<organism evidence="2 3">
    <name type="scientific">Aliidiomarina maris</name>
    <dbReference type="NCBI Taxonomy" id="531312"/>
    <lineage>
        <taxon>Bacteria</taxon>
        <taxon>Pseudomonadati</taxon>
        <taxon>Pseudomonadota</taxon>
        <taxon>Gammaproteobacteria</taxon>
        <taxon>Alteromonadales</taxon>
        <taxon>Idiomarinaceae</taxon>
        <taxon>Aliidiomarina</taxon>
    </lineage>
</organism>
<keyword evidence="1" id="KW-0472">Membrane</keyword>
<gene>
    <name evidence="2" type="ORF">B0I24_1252</name>
</gene>
<dbReference type="RefSeq" id="WP_111570580.1">
    <property type="nucleotide sequence ID" value="NZ_QLMD01000025.1"/>
</dbReference>
<feature type="transmembrane region" description="Helical" evidence="1">
    <location>
        <begin position="12"/>
        <end position="35"/>
    </location>
</feature>
<proteinExistence type="predicted"/>
<keyword evidence="1 2" id="KW-0812">Transmembrane</keyword>
<comment type="caution">
    <text evidence="2">The sequence shown here is derived from an EMBL/GenBank/DDBJ whole genome shotgun (WGS) entry which is preliminary data.</text>
</comment>
<dbReference type="OrthoDB" id="9806195at2"/>
<dbReference type="AlphaFoldDB" id="A0A327WLU6"/>
<feature type="transmembrane region" description="Helical" evidence="1">
    <location>
        <begin position="206"/>
        <end position="227"/>
    </location>
</feature>
<evidence type="ECO:0000313" key="2">
    <source>
        <dbReference type="EMBL" id="RAJ92909.1"/>
    </source>
</evidence>